<dbReference type="Proteomes" id="UP000067111">
    <property type="component" value="Unassembled WGS sequence"/>
</dbReference>
<evidence type="ECO:0000313" key="1">
    <source>
        <dbReference type="EMBL" id="KWU48825.1"/>
    </source>
</evidence>
<evidence type="ECO:0000313" key="2">
    <source>
        <dbReference type="Proteomes" id="UP000067111"/>
    </source>
</evidence>
<gene>
    <name evidence="1" type="ORF">AWV77_19870</name>
</gene>
<reference evidence="2" key="1">
    <citation type="submission" date="2016-01" db="EMBL/GenBank/DDBJ databases">
        <authorList>
            <person name="Gamez R.M."/>
            <person name="Rodriguez F."/>
            <person name="Bernal J.F."/>
            <person name="Agarwala R."/>
            <person name="Landsman D."/>
            <person name="Marino-Ramirez L."/>
        </authorList>
    </citation>
    <scope>NUCLEOTIDE SEQUENCE [LARGE SCALE GENOMIC DNA]</scope>
    <source>
        <strain evidence="2">Ps006</strain>
    </source>
</reference>
<accession>A0A0X7JZF5</accession>
<sequence length="167" mass="18268">MFGIAVRPFCWLGSIMSDTGTTYATWKGTADGRLPKNKRNKLLVEADAYGLTLNDLAATCEEFGVAPCDLLNELSVAVAEGYLAGALTYEFCDGAMNGLIAAIVDVGMTNDMPQPAFSLFQAFDQGEWERHDDPPETDAIEKYVKSLVVQIVREFQGGSRYRPEANL</sequence>
<comment type="caution">
    <text evidence="1">The sequence shown here is derived from an EMBL/GenBank/DDBJ whole genome shotgun (WGS) entry which is preliminary data.</text>
</comment>
<proteinExistence type="predicted"/>
<dbReference type="AlphaFoldDB" id="A0A0X7JZF5"/>
<name>A0A0X7JZF5_9PSED</name>
<dbReference type="EMBL" id="LRMR01000030">
    <property type="protein sequence ID" value="KWU48825.1"/>
    <property type="molecule type" value="Genomic_DNA"/>
</dbReference>
<organism evidence="1 2">
    <name type="scientific">Pseudomonas palleroniana</name>
    <dbReference type="NCBI Taxonomy" id="191390"/>
    <lineage>
        <taxon>Bacteria</taxon>
        <taxon>Pseudomonadati</taxon>
        <taxon>Pseudomonadota</taxon>
        <taxon>Gammaproteobacteria</taxon>
        <taxon>Pseudomonadales</taxon>
        <taxon>Pseudomonadaceae</taxon>
        <taxon>Pseudomonas</taxon>
    </lineage>
</organism>
<protein>
    <submittedName>
        <fullName evidence="1">Uncharacterized protein</fullName>
    </submittedName>
</protein>